<proteinExistence type="predicted"/>
<evidence type="ECO:0000313" key="2">
    <source>
        <dbReference type="EMBL" id="CAE0768965.1"/>
    </source>
</evidence>
<evidence type="ECO:0000256" key="1">
    <source>
        <dbReference type="SAM" id="MobiDB-lite"/>
    </source>
</evidence>
<gene>
    <name evidence="2" type="ORF">PCAR00345_LOCUS21577</name>
</gene>
<sequence>MKDTRGAAGNPPAAASSKTRCETASQDNAHFTSCFRSFRNADAALLAFLCACAIYQWRGGTGPGCGVRAESGTMTAMLLHNRWNVFTTAEGYVVWEVRGGFAHNRTTSKRATAWHTQMAARARATSASVTQH</sequence>
<protein>
    <submittedName>
        <fullName evidence="2">Uncharacterized protein</fullName>
    </submittedName>
</protein>
<feature type="compositionally biased region" description="Low complexity" evidence="1">
    <location>
        <begin position="1"/>
        <end position="17"/>
    </location>
</feature>
<feature type="region of interest" description="Disordered" evidence="1">
    <location>
        <begin position="1"/>
        <end position="21"/>
    </location>
</feature>
<dbReference type="AlphaFoldDB" id="A0A7S4F2G8"/>
<accession>A0A7S4F2G8</accession>
<organism evidence="2">
    <name type="scientific">Chrysotila carterae</name>
    <name type="common">Marine alga</name>
    <name type="synonym">Syracosphaera carterae</name>
    <dbReference type="NCBI Taxonomy" id="13221"/>
    <lineage>
        <taxon>Eukaryota</taxon>
        <taxon>Haptista</taxon>
        <taxon>Haptophyta</taxon>
        <taxon>Prymnesiophyceae</taxon>
        <taxon>Isochrysidales</taxon>
        <taxon>Isochrysidaceae</taxon>
        <taxon>Chrysotila</taxon>
    </lineage>
</organism>
<reference evidence="2" key="1">
    <citation type="submission" date="2021-01" db="EMBL/GenBank/DDBJ databases">
        <authorList>
            <person name="Corre E."/>
            <person name="Pelletier E."/>
            <person name="Niang G."/>
            <person name="Scheremetjew M."/>
            <person name="Finn R."/>
            <person name="Kale V."/>
            <person name="Holt S."/>
            <person name="Cochrane G."/>
            <person name="Meng A."/>
            <person name="Brown T."/>
            <person name="Cohen L."/>
        </authorList>
    </citation>
    <scope>NUCLEOTIDE SEQUENCE</scope>
    <source>
        <strain evidence="2">CCMP645</strain>
    </source>
</reference>
<name>A0A7S4F2G8_CHRCT</name>
<dbReference type="EMBL" id="HBIZ01033838">
    <property type="protein sequence ID" value="CAE0768965.1"/>
    <property type="molecule type" value="Transcribed_RNA"/>
</dbReference>